<accession>A0A177N230</accession>
<sequence>MPEGVDFNGGEPSIETNAFATGLTSSDQAAFAVAAGRQCGHGVTIFKNSLAFLAALVGFEMAPR</sequence>
<protein>
    <submittedName>
        <fullName evidence="1">Uncharacterized protein</fullName>
    </submittedName>
</protein>
<keyword evidence="2" id="KW-1185">Reference proteome</keyword>
<name>A0A177N230_9GAMM</name>
<dbReference type="Proteomes" id="UP000077628">
    <property type="component" value="Unassembled WGS sequence"/>
</dbReference>
<evidence type="ECO:0000313" key="1">
    <source>
        <dbReference type="EMBL" id="OAI12037.1"/>
    </source>
</evidence>
<reference evidence="2" key="1">
    <citation type="submission" date="2016-03" db="EMBL/GenBank/DDBJ databases">
        <authorList>
            <person name="Heylen K."/>
            <person name="De Vos P."/>
            <person name="Vekeman B."/>
        </authorList>
    </citation>
    <scope>NUCLEOTIDE SEQUENCE [LARGE SCALE GENOMIC DNA]</scope>
    <source>
        <strain evidence="2">R-45383</strain>
    </source>
</reference>
<organism evidence="1 2">
    <name type="scientific">Methylomonas koyamae</name>
    <dbReference type="NCBI Taxonomy" id="702114"/>
    <lineage>
        <taxon>Bacteria</taxon>
        <taxon>Pseudomonadati</taxon>
        <taxon>Pseudomonadota</taxon>
        <taxon>Gammaproteobacteria</taxon>
        <taxon>Methylococcales</taxon>
        <taxon>Methylococcaceae</taxon>
        <taxon>Methylomonas</taxon>
    </lineage>
</organism>
<comment type="caution">
    <text evidence="1">The sequence shown here is derived from an EMBL/GenBank/DDBJ whole genome shotgun (WGS) entry which is preliminary data.</text>
</comment>
<proteinExistence type="predicted"/>
<evidence type="ECO:0000313" key="2">
    <source>
        <dbReference type="Proteomes" id="UP000077628"/>
    </source>
</evidence>
<dbReference type="AlphaFoldDB" id="A0A177N230"/>
<dbReference type="EMBL" id="LUUK01000224">
    <property type="protein sequence ID" value="OAI12037.1"/>
    <property type="molecule type" value="Genomic_DNA"/>
</dbReference>
<gene>
    <name evidence="1" type="ORF">A1355_01065</name>
</gene>